<comment type="similarity">
    <text evidence="1">Belongs to the phospholipase A2 family.</text>
</comment>
<dbReference type="OrthoDB" id="5841574at2759"/>
<evidence type="ECO:0000259" key="2">
    <source>
        <dbReference type="SMART" id="SM00085"/>
    </source>
</evidence>
<feature type="domain" description="Phospholipase A2-like central" evidence="2">
    <location>
        <begin position="76"/>
        <end position="217"/>
    </location>
</feature>
<dbReference type="AlphaFoldDB" id="E4XHK9"/>
<dbReference type="EMBL" id="FN654629">
    <property type="protein sequence ID" value="CBY35448.1"/>
    <property type="molecule type" value="Genomic_DNA"/>
</dbReference>
<proteinExistence type="inferred from homology"/>
<keyword evidence="6" id="KW-1185">Reference proteome</keyword>
<dbReference type="Proteomes" id="UP000011014">
    <property type="component" value="Unassembled WGS sequence"/>
</dbReference>
<gene>
    <name evidence="3" type="ORF">GSOID_T00010987001</name>
    <name evidence="4" type="ORF">GSOID_T00027260001</name>
    <name evidence="5" type="ORF">GSOID_T00030128001</name>
</gene>
<dbReference type="GO" id="GO:0050482">
    <property type="term" value="P:arachidonate secretion"/>
    <property type="evidence" value="ECO:0007669"/>
    <property type="project" value="InterPro"/>
</dbReference>
<dbReference type="Pfam" id="PF00068">
    <property type="entry name" value="Phospholip_A2_1"/>
    <property type="match status" value="1"/>
</dbReference>
<dbReference type="EMBL" id="FN654892">
    <property type="protein sequence ID" value="CBY37061.1"/>
    <property type="molecule type" value="Genomic_DNA"/>
</dbReference>
<dbReference type="Gene3D" id="1.20.90.10">
    <property type="entry name" value="Phospholipase A2 domain"/>
    <property type="match status" value="1"/>
</dbReference>
<dbReference type="InParanoid" id="E4XHK9"/>
<dbReference type="SUPFAM" id="SSF48619">
    <property type="entry name" value="Phospholipase A2, PLA2"/>
    <property type="match status" value="1"/>
</dbReference>
<evidence type="ECO:0000313" key="4">
    <source>
        <dbReference type="EMBL" id="CBY35448.1"/>
    </source>
</evidence>
<evidence type="ECO:0000313" key="6">
    <source>
        <dbReference type="Proteomes" id="UP000001307"/>
    </source>
</evidence>
<dbReference type="EMBL" id="FN653051">
    <property type="protein sequence ID" value="CBY10157.1"/>
    <property type="molecule type" value="Genomic_DNA"/>
</dbReference>
<dbReference type="InterPro" id="IPR036444">
    <property type="entry name" value="PLipase_A2_dom_sf"/>
</dbReference>
<dbReference type="SMART" id="SM00085">
    <property type="entry name" value="PA2c"/>
    <property type="match status" value="1"/>
</dbReference>
<protein>
    <recommendedName>
        <fullName evidence="2">Phospholipase A2-like central domain-containing protein</fullName>
    </recommendedName>
</protein>
<sequence length="261" mass="29272">MKLFSLFSLSAMASETGISRSRRDVDFSFSGEESADFFSQFLAEITDGTTDEIDQLIFNLSGGEESRFISEVESRKFRQLKIVVLWLQQEQKFGRYCYYGCYCLPEGSHNIASGGYGKPRDSIDRTCKDFKQCYHCLKAEYDGERDCVGEDIGYKFDLLTNADGSKDVICTNKPGSCRYNVCQCDLALAKGLAKYEQTWDEQYHSVKGGFDREAVCTHQGGGNYNPVMGCCGDKSTFPFNEMVRANQCCDGPFAKPAGECY</sequence>
<name>E4XHK9_OIKDI</name>
<evidence type="ECO:0000313" key="5">
    <source>
        <dbReference type="EMBL" id="CBY37061.1"/>
    </source>
</evidence>
<evidence type="ECO:0000256" key="1">
    <source>
        <dbReference type="RuleBase" id="RU003654"/>
    </source>
</evidence>
<dbReference type="GO" id="GO:0006644">
    <property type="term" value="P:phospholipid metabolic process"/>
    <property type="evidence" value="ECO:0007669"/>
    <property type="project" value="InterPro"/>
</dbReference>
<dbReference type="Proteomes" id="UP000001307">
    <property type="component" value="Unassembled WGS sequence"/>
</dbReference>
<accession>E4XHK9</accession>
<dbReference type="InterPro" id="IPR016090">
    <property type="entry name" value="PLA2-like_dom"/>
</dbReference>
<dbReference type="GO" id="GO:0004623">
    <property type="term" value="F:phospholipase A2 activity"/>
    <property type="evidence" value="ECO:0007669"/>
    <property type="project" value="InterPro"/>
</dbReference>
<evidence type="ECO:0000313" key="3">
    <source>
        <dbReference type="EMBL" id="CBY10157.1"/>
    </source>
</evidence>
<dbReference type="CDD" id="cd00618">
    <property type="entry name" value="PLA2_like"/>
    <property type="match status" value="1"/>
</dbReference>
<organism evidence="3">
    <name type="scientific">Oikopleura dioica</name>
    <name type="common">Tunicate</name>
    <dbReference type="NCBI Taxonomy" id="34765"/>
    <lineage>
        <taxon>Eukaryota</taxon>
        <taxon>Metazoa</taxon>
        <taxon>Chordata</taxon>
        <taxon>Tunicata</taxon>
        <taxon>Appendicularia</taxon>
        <taxon>Copelata</taxon>
        <taxon>Oikopleuridae</taxon>
        <taxon>Oikopleura</taxon>
    </lineage>
</organism>
<reference evidence="3" key="1">
    <citation type="journal article" date="2010" name="Science">
        <title>Plasticity of animal genome architecture unmasked by rapid evolution of a pelagic tunicate.</title>
        <authorList>
            <person name="Denoeud F."/>
            <person name="Henriet S."/>
            <person name="Mungpakdee S."/>
            <person name="Aury J.M."/>
            <person name="Da Silva C."/>
            <person name="Brinkmann H."/>
            <person name="Mikhaleva J."/>
            <person name="Olsen L.C."/>
            <person name="Jubin C."/>
            <person name="Canestro C."/>
            <person name="Bouquet J.M."/>
            <person name="Danks G."/>
            <person name="Poulain J."/>
            <person name="Campsteijn C."/>
            <person name="Adamski M."/>
            <person name="Cross I."/>
            <person name="Yadetie F."/>
            <person name="Muffato M."/>
            <person name="Louis A."/>
            <person name="Butcher S."/>
            <person name="Tsagkogeorga G."/>
            <person name="Konrad A."/>
            <person name="Singh S."/>
            <person name="Jensen M.F."/>
            <person name="Cong E.H."/>
            <person name="Eikeseth-Otteraa H."/>
            <person name="Noel B."/>
            <person name="Anthouard V."/>
            <person name="Porcel B.M."/>
            <person name="Kachouri-Lafond R."/>
            <person name="Nishino A."/>
            <person name="Ugolini M."/>
            <person name="Chourrout P."/>
            <person name="Nishida H."/>
            <person name="Aasland R."/>
            <person name="Huzurbazar S."/>
            <person name="Westhof E."/>
            <person name="Delsuc F."/>
            <person name="Lehrach H."/>
            <person name="Reinhardt R."/>
            <person name="Weissenbach J."/>
            <person name="Roy S.W."/>
            <person name="Artiguenave F."/>
            <person name="Postlethwait J.H."/>
            <person name="Manak J.R."/>
            <person name="Thompson E.M."/>
            <person name="Jaillon O."/>
            <person name="Du Pasquier L."/>
            <person name="Boudinot P."/>
            <person name="Liberles D.A."/>
            <person name="Volff J.N."/>
            <person name="Philippe H."/>
            <person name="Lenhard B."/>
            <person name="Roest Crollius H."/>
            <person name="Wincker P."/>
            <person name="Chourrout D."/>
        </authorList>
    </citation>
    <scope>NUCLEOTIDE SEQUENCE [LARGE SCALE GENOMIC DNA]</scope>
</reference>